<protein>
    <recommendedName>
        <fullName evidence="6">Thioredoxin domain-containing protein</fullName>
    </recommendedName>
</protein>
<evidence type="ECO:0000256" key="5">
    <source>
        <dbReference type="ARBA" id="ARBA00023284"/>
    </source>
</evidence>
<evidence type="ECO:0000313" key="7">
    <source>
        <dbReference type="EMBL" id="OGD98982.1"/>
    </source>
</evidence>
<comment type="similarity">
    <text evidence="1">Belongs to the thioredoxin family. DsbA subfamily.</text>
</comment>
<dbReference type="InterPro" id="IPR012336">
    <property type="entry name" value="Thioredoxin-like_fold"/>
</dbReference>
<evidence type="ECO:0000259" key="6">
    <source>
        <dbReference type="PROSITE" id="PS51352"/>
    </source>
</evidence>
<evidence type="ECO:0000256" key="4">
    <source>
        <dbReference type="ARBA" id="ARBA00023157"/>
    </source>
</evidence>
<evidence type="ECO:0000256" key="3">
    <source>
        <dbReference type="ARBA" id="ARBA00023002"/>
    </source>
</evidence>
<accession>A0A1F5H483</accession>
<dbReference type="PANTHER" id="PTHR13887">
    <property type="entry name" value="GLUTATHIONE S-TRANSFERASE KAPPA"/>
    <property type="match status" value="1"/>
</dbReference>
<dbReference type="GO" id="GO:0016491">
    <property type="term" value="F:oxidoreductase activity"/>
    <property type="evidence" value="ECO:0007669"/>
    <property type="project" value="UniProtKB-KW"/>
</dbReference>
<evidence type="ECO:0000256" key="2">
    <source>
        <dbReference type="ARBA" id="ARBA00022729"/>
    </source>
</evidence>
<dbReference type="InterPro" id="IPR036249">
    <property type="entry name" value="Thioredoxin-like_sf"/>
</dbReference>
<keyword evidence="5" id="KW-0676">Redox-active center</keyword>
<name>A0A1F5H483_9BACT</name>
<evidence type="ECO:0000256" key="1">
    <source>
        <dbReference type="ARBA" id="ARBA00005791"/>
    </source>
</evidence>
<dbReference type="Gene3D" id="3.40.30.10">
    <property type="entry name" value="Glutaredoxin"/>
    <property type="match status" value="1"/>
</dbReference>
<comment type="caution">
    <text evidence="7">The sequence shown here is derived from an EMBL/GenBank/DDBJ whole genome shotgun (WGS) entry which is preliminary data.</text>
</comment>
<dbReference type="InterPro" id="IPR013766">
    <property type="entry name" value="Thioredoxin_domain"/>
</dbReference>
<dbReference type="EMBL" id="MFBT01000027">
    <property type="protein sequence ID" value="OGD98982.1"/>
    <property type="molecule type" value="Genomic_DNA"/>
</dbReference>
<keyword evidence="3" id="KW-0560">Oxidoreductase</keyword>
<dbReference type="PROSITE" id="PS51352">
    <property type="entry name" value="THIOREDOXIN_2"/>
    <property type="match status" value="1"/>
</dbReference>
<evidence type="ECO:0000313" key="8">
    <source>
        <dbReference type="Proteomes" id="UP000177039"/>
    </source>
</evidence>
<organism evidence="7 8">
    <name type="scientific">Candidatus Curtissbacteria bacterium RIFCSPLOWO2_01_FULL_42_50</name>
    <dbReference type="NCBI Taxonomy" id="1797730"/>
    <lineage>
        <taxon>Bacteria</taxon>
        <taxon>Candidatus Curtissiibacteriota</taxon>
    </lineage>
</organism>
<proteinExistence type="inferred from homology"/>
<dbReference type="Proteomes" id="UP000177039">
    <property type="component" value="Unassembled WGS sequence"/>
</dbReference>
<keyword evidence="4" id="KW-1015">Disulfide bond</keyword>
<reference evidence="7 8" key="1">
    <citation type="journal article" date="2016" name="Nat. Commun.">
        <title>Thousands of microbial genomes shed light on interconnected biogeochemical processes in an aquifer system.</title>
        <authorList>
            <person name="Anantharaman K."/>
            <person name="Brown C.T."/>
            <person name="Hug L.A."/>
            <person name="Sharon I."/>
            <person name="Castelle C.J."/>
            <person name="Probst A.J."/>
            <person name="Thomas B.C."/>
            <person name="Singh A."/>
            <person name="Wilkins M.J."/>
            <person name="Karaoz U."/>
            <person name="Brodie E.L."/>
            <person name="Williams K.H."/>
            <person name="Hubbard S.S."/>
            <person name="Banfield J.F."/>
        </authorList>
    </citation>
    <scope>NUCLEOTIDE SEQUENCE [LARGE SCALE GENOMIC DNA]</scope>
</reference>
<gene>
    <name evidence="7" type="ORF">A3B54_01270</name>
</gene>
<dbReference type="Pfam" id="PF13462">
    <property type="entry name" value="Thioredoxin_4"/>
    <property type="match status" value="1"/>
</dbReference>
<dbReference type="AlphaFoldDB" id="A0A1F5H483"/>
<sequence>MTAGAFVLGKGNGQPKQVLDSVDQNILLANSKHAIGNPETAIKIVEFADFQCPACGQAHPIIKKVLESNKDRAYFVFRHFPLPSHKNSKSAAQAAEAAGEQDKFWEMHDLIFENQKEWSESGKAQEIFESYAQKLGLDLGKFKEDFDKVKNPIEQDYADGNRVGVDSTPTFFINGQKYPGVVSFEQFQKLIDQIPAK</sequence>
<keyword evidence="2" id="KW-0732">Signal</keyword>
<dbReference type="SUPFAM" id="SSF52833">
    <property type="entry name" value="Thioredoxin-like"/>
    <property type="match status" value="1"/>
</dbReference>
<dbReference type="PANTHER" id="PTHR13887:SF14">
    <property type="entry name" value="DISULFIDE BOND FORMATION PROTEIN D"/>
    <property type="match status" value="1"/>
</dbReference>
<feature type="domain" description="Thioredoxin" evidence="6">
    <location>
        <begin position="1"/>
        <end position="196"/>
    </location>
</feature>